<evidence type="ECO:0000313" key="2">
    <source>
        <dbReference type="EMBL" id="KAF0699482.1"/>
    </source>
</evidence>
<feature type="region of interest" description="Disordered" evidence="1">
    <location>
        <begin position="1"/>
        <end position="39"/>
    </location>
</feature>
<name>A0A485KPF2_9STRA</name>
<dbReference type="EMBL" id="CAADRA010005195">
    <property type="protein sequence ID" value="VFT86830.1"/>
    <property type="molecule type" value="Genomic_DNA"/>
</dbReference>
<sequence>MAPRRQAPAPPPFQPPKRSTRGKIPAKNKPPSKTRLTTRQATLKAKVGTMDDGKPKTLIGRILFIIQDATNLVGMPTVKKRLIDEFDMTDSPSFRKKVAKALAKLSECDRADFGKIGGSYHGGEDSAAYLAYEEAQEAMEEEEKMKDAGCTKCCWCAQWCDDDCFIREDSIGRGSKYKCIHCDRIYWTWISDGYVYGHDVEFKKGADNFCGWGDKIPHL</sequence>
<organism evidence="3 4">
    <name type="scientific">Aphanomyces stellatus</name>
    <dbReference type="NCBI Taxonomy" id="120398"/>
    <lineage>
        <taxon>Eukaryota</taxon>
        <taxon>Sar</taxon>
        <taxon>Stramenopiles</taxon>
        <taxon>Oomycota</taxon>
        <taxon>Saprolegniomycetes</taxon>
        <taxon>Saprolegniales</taxon>
        <taxon>Verrucalvaceae</taxon>
        <taxon>Aphanomyces</taxon>
    </lineage>
</organism>
<feature type="compositionally biased region" description="Basic residues" evidence="1">
    <location>
        <begin position="18"/>
        <end position="32"/>
    </location>
</feature>
<accession>A0A485KPF2</accession>
<reference evidence="3 4" key="1">
    <citation type="submission" date="2019-03" db="EMBL/GenBank/DDBJ databases">
        <authorList>
            <person name="Gaulin E."/>
            <person name="Dumas B."/>
        </authorList>
    </citation>
    <scope>NUCLEOTIDE SEQUENCE [LARGE SCALE GENOMIC DNA]</scope>
    <source>
        <strain evidence="3">CBS 568.67</strain>
    </source>
</reference>
<dbReference type="Proteomes" id="UP000332933">
    <property type="component" value="Unassembled WGS sequence"/>
</dbReference>
<dbReference type="OrthoDB" id="69759at2759"/>
<gene>
    <name evidence="3" type="primary">Aste57867_9952</name>
    <name evidence="2" type="ORF">As57867_009913</name>
    <name evidence="3" type="ORF">ASTE57867_9952</name>
</gene>
<dbReference type="EMBL" id="VJMH01005174">
    <property type="protein sequence ID" value="KAF0699482.1"/>
    <property type="molecule type" value="Genomic_DNA"/>
</dbReference>
<keyword evidence="4" id="KW-1185">Reference proteome</keyword>
<dbReference type="AlphaFoldDB" id="A0A485KPF2"/>
<evidence type="ECO:0000313" key="3">
    <source>
        <dbReference type="EMBL" id="VFT86830.1"/>
    </source>
</evidence>
<reference evidence="2" key="2">
    <citation type="submission" date="2019-06" db="EMBL/GenBank/DDBJ databases">
        <title>Genomics analysis of Aphanomyces spp. identifies a new class of oomycete effector associated with host adaptation.</title>
        <authorList>
            <person name="Gaulin E."/>
        </authorList>
    </citation>
    <scope>NUCLEOTIDE SEQUENCE</scope>
    <source>
        <strain evidence="2">CBS 578.67</strain>
    </source>
</reference>
<evidence type="ECO:0000256" key="1">
    <source>
        <dbReference type="SAM" id="MobiDB-lite"/>
    </source>
</evidence>
<proteinExistence type="predicted"/>
<evidence type="ECO:0000313" key="4">
    <source>
        <dbReference type="Proteomes" id="UP000332933"/>
    </source>
</evidence>
<protein>
    <submittedName>
        <fullName evidence="3">Aste57867_9952 protein</fullName>
    </submittedName>
</protein>